<dbReference type="SUPFAM" id="SSF88659">
    <property type="entry name" value="Sigma3 and sigma4 domains of RNA polymerase sigma factors"/>
    <property type="match status" value="1"/>
</dbReference>
<evidence type="ECO:0000313" key="5">
    <source>
        <dbReference type="EMBL" id="MBD3862579.1"/>
    </source>
</evidence>
<dbReference type="SUPFAM" id="SSF88946">
    <property type="entry name" value="Sigma2 domain of RNA polymerase sigma factors"/>
    <property type="match status" value="1"/>
</dbReference>
<keyword evidence="2" id="KW-0805">Transcription regulation</keyword>
<dbReference type="PANTHER" id="PTHR43133:SF46">
    <property type="entry name" value="RNA POLYMERASE SIGMA-70 FACTOR ECF SUBFAMILY"/>
    <property type="match status" value="1"/>
</dbReference>
<keyword evidence="6" id="KW-1185">Reference proteome</keyword>
<evidence type="ECO:0000256" key="2">
    <source>
        <dbReference type="ARBA" id="ARBA00023015"/>
    </source>
</evidence>
<accession>A0ABR8LQT3</accession>
<reference evidence="5 6" key="1">
    <citation type="submission" date="2020-09" db="EMBL/GenBank/DDBJ databases">
        <title>Bacillus nautilus sp. nov., Chryseoglobus crepusculi sp. nov, and Psychrobacter noctis sp. nov., isolated from deep-sea sponges from the equatorial Atlantic.</title>
        <authorList>
            <person name="Stennett H.L."/>
            <person name="Williams S.E."/>
        </authorList>
    </citation>
    <scope>NUCLEOTIDE SEQUENCE [LARGE SCALE GENOMIC DNA]</scope>
    <source>
        <strain evidence="5 6">28M-24</strain>
    </source>
</reference>
<dbReference type="InterPro" id="IPR013325">
    <property type="entry name" value="RNA_pol_sigma_r2"/>
</dbReference>
<dbReference type="NCBIfam" id="TIGR02937">
    <property type="entry name" value="sigma70-ECF"/>
    <property type="match status" value="1"/>
</dbReference>
<comment type="caution">
    <text evidence="5">The sequence shown here is derived from an EMBL/GenBank/DDBJ whole genome shotgun (WGS) entry which is preliminary data.</text>
</comment>
<dbReference type="Gene3D" id="1.10.10.10">
    <property type="entry name" value="Winged helix-like DNA-binding domain superfamily/Winged helix DNA-binding domain"/>
    <property type="match status" value="1"/>
</dbReference>
<protein>
    <submittedName>
        <fullName evidence="5">Sigma-70 family RNA polymerase sigma factor</fullName>
    </submittedName>
</protein>
<dbReference type="Gene3D" id="1.10.1740.10">
    <property type="match status" value="1"/>
</dbReference>
<gene>
    <name evidence="5" type="ORF">IEG06_03885</name>
</gene>
<keyword evidence="3" id="KW-0731">Sigma factor</keyword>
<evidence type="ECO:0000256" key="3">
    <source>
        <dbReference type="ARBA" id="ARBA00023082"/>
    </source>
</evidence>
<dbReference type="Proteomes" id="UP000627521">
    <property type="component" value="Unassembled WGS sequence"/>
</dbReference>
<evidence type="ECO:0000313" key="6">
    <source>
        <dbReference type="Proteomes" id="UP000627521"/>
    </source>
</evidence>
<evidence type="ECO:0000256" key="4">
    <source>
        <dbReference type="ARBA" id="ARBA00023163"/>
    </source>
</evidence>
<dbReference type="InterPro" id="IPR013324">
    <property type="entry name" value="RNA_pol_sigma_r3/r4-like"/>
</dbReference>
<dbReference type="EMBL" id="JACXXH010000002">
    <property type="protein sequence ID" value="MBD3862579.1"/>
    <property type="molecule type" value="Genomic_DNA"/>
</dbReference>
<dbReference type="InterPro" id="IPR014284">
    <property type="entry name" value="RNA_pol_sigma-70_dom"/>
</dbReference>
<evidence type="ECO:0000256" key="1">
    <source>
        <dbReference type="ARBA" id="ARBA00010641"/>
    </source>
</evidence>
<dbReference type="InterPro" id="IPR039425">
    <property type="entry name" value="RNA_pol_sigma-70-like"/>
</dbReference>
<keyword evidence="4" id="KW-0804">Transcription</keyword>
<dbReference type="InterPro" id="IPR036388">
    <property type="entry name" value="WH-like_DNA-bd_sf"/>
</dbReference>
<dbReference type="PANTHER" id="PTHR43133">
    <property type="entry name" value="RNA POLYMERASE ECF-TYPE SIGMA FACTO"/>
    <property type="match status" value="1"/>
</dbReference>
<name>A0ABR8LQT3_9FLAO</name>
<dbReference type="RefSeq" id="WP_191099140.1">
    <property type="nucleotide sequence ID" value="NZ_JACXXF010000002.1"/>
</dbReference>
<proteinExistence type="inferred from homology"/>
<sequence>MANNQEEISLQSLKLGSDQALQQVYEDNRDKFINFARRYNLDTDDIIDIYQDAYVVFYNNVMSGKIESFTSSISTYLFSIGKYLIFDKMKKNNKKVSANFDLSLVKDSDDLVTTLEVENEALTQEQKLLKQHFKDLGKQCQELLNLFYYRGFTIKDILKHSNYNSENVIKSAKSRCLKTLKQRINSNPK</sequence>
<comment type="similarity">
    <text evidence="1">Belongs to the sigma-70 factor family. ECF subfamily.</text>
</comment>
<organism evidence="5 6">
    <name type="scientific">Olleya marilimosa</name>
    <dbReference type="NCBI Taxonomy" id="272164"/>
    <lineage>
        <taxon>Bacteria</taxon>
        <taxon>Pseudomonadati</taxon>
        <taxon>Bacteroidota</taxon>
        <taxon>Flavobacteriia</taxon>
        <taxon>Flavobacteriales</taxon>
        <taxon>Flavobacteriaceae</taxon>
    </lineage>
</organism>